<gene>
    <name evidence="2" type="ORF">GSI_04990</name>
</gene>
<organism evidence="2 3">
    <name type="scientific">Ganoderma sinense ZZ0214-1</name>
    <dbReference type="NCBI Taxonomy" id="1077348"/>
    <lineage>
        <taxon>Eukaryota</taxon>
        <taxon>Fungi</taxon>
        <taxon>Dikarya</taxon>
        <taxon>Basidiomycota</taxon>
        <taxon>Agaricomycotina</taxon>
        <taxon>Agaricomycetes</taxon>
        <taxon>Polyporales</taxon>
        <taxon>Polyporaceae</taxon>
        <taxon>Ganoderma</taxon>
    </lineage>
</organism>
<evidence type="ECO:0000256" key="1">
    <source>
        <dbReference type="SAM" id="MobiDB-lite"/>
    </source>
</evidence>
<feature type="compositionally biased region" description="Low complexity" evidence="1">
    <location>
        <begin position="55"/>
        <end position="70"/>
    </location>
</feature>
<dbReference type="Proteomes" id="UP000230002">
    <property type="component" value="Unassembled WGS sequence"/>
</dbReference>
<evidence type="ECO:0000313" key="3">
    <source>
        <dbReference type="Proteomes" id="UP000230002"/>
    </source>
</evidence>
<name>A0A2G8SGJ2_9APHY</name>
<feature type="compositionally biased region" description="Low complexity" evidence="1">
    <location>
        <begin position="127"/>
        <end position="137"/>
    </location>
</feature>
<protein>
    <submittedName>
        <fullName evidence="2">Uncharacterized protein</fullName>
    </submittedName>
</protein>
<reference evidence="2 3" key="1">
    <citation type="journal article" date="2015" name="Sci. Rep.">
        <title>Chromosome-level genome map provides insights into diverse defense mechanisms in the medicinal fungus Ganoderma sinense.</title>
        <authorList>
            <person name="Zhu Y."/>
            <person name="Xu J."/>
            <person name="Sun C."/>
            <person name="Zhou S."/>
            <person name="Xu H."/>
            <person name="Nelson D.R."/>
            <person name="Qian J."/>
            <person name="Song J."/>
            <person name="Luo H."/>
            <person name="Xiang L."/>
            <person name="Li Y."/>
            <person name="Xu Z."/>
            <person name="Ji A."/>
            <person name="Wang L."/>
            <person name="Lu S."/>
            <person name="Hayward A."/>
            <person name="Sun W."/>
            <person name="Li X."/>
            <person name="Schwartz D.C."/>
            <person name="Wang Y."/>
            <person name="Chen S."/>
        </authorList>
    </citation>
    <scope>NUCLEOTIDE SEQUENCE [LARGE SCALE GENOMIC DNA]</scope>
    <source>
        <strain evidence="2 3">ZZ0214-1</strain>
    </source>
</reference>
<dbReference type="EMBL" id="AYKW01000009">
    <property type="protein sequence ID" value="PIL32872.1"/>
    <property type="molecule type" value="Genomic_DNA"/>
</dbReference>
<evidence type="ECO:0000313" key="2">
    <source>
        <dbReference type="EMBL" id="PIL32872.1"/>
    </source>
</evidence>
<feature type="region of interest" description="Disordered" evidence="1">
    <location>
        <begin position="32"/>
        <end position="137"/>
    </location>
</feature>
<dbReference type="AlphaFoldDB" id="A0A2G8SGJ2"/>
<feature type="region of interest" description="Disordered" evidence="1">
    <location>
        <begin position="208"/>
        <end position="244"/>
    </location>
</feature>
<accession>A0A2G8SGJ2</accession>
<keyword evidence="3" id="KW-1185">Reference proteome</keyword>
<feature type="compositionally biased region" description="Basic and acidic residues" evidence="1">
    <location>
        <begin position="109"/>
        <end position="123"/>
    </location>
</feature>
<sequence length="428" mass="45751">MRSKPPAFEFSLEADRRARQTYSVFDSLPPLARALTTTPSATPATTRRISEPQSPMRQPPRQATAAPAPALLHSGGSEPSRAFSPAPLAHFFRRFHEPGKGPPGMSSLRSREGRESANTRTREMGNAPHRAAAAPRTGPAPRMRLRVHMAYACYCVHTLPAQTDAFVASRPPARQAPIALRRAARALALVRERFLGVDPNRRARIHTYGCPDARSQPQTQAQAQMHARGQEGARGDGSNLKFKGVDANADADAPAPRLDSVLGSAVPVSTSRGCCCSSLAGSLADWRARTRDDVSADLPQRLPKLDALRVAVAQMGGSRARRGSFPELYLRVMARSGRAGGRGQGPISGWGLLRLRGRSRNPWGVASWFETSKTGGGAGYYAFDAPRSECNMATYVRAYGTPSPPGSAGGSVSWRPLLALSSSPGGEG</sequence>
<proteinExistence type="predicted"/>
<feature type="compositionally biased region" description="Low complexity" evidence="1">
    <location>
        <begin position="32"/>
        <end position="47"/>
    </location>
</feature>
<comment type="caution">
    <text evidence="2">The sequence shown here is derived from an EMBL/GenBank/DDBJ whole genome shotgun (WGS) entry which is preliminary data.</text>
</comment>